<dbReference type="Proteomes" id="UP001043456">
    <property type="component" value="Unassembled WGS sequence"/>
</dbReference>
<dbReference type="AlphaFoldDB" id="A0A9P3EYK9"/>
<gene>
    <name evidence="1" type="ORF">Asppvi_009568</name>
</gene>
<evidence type="ECO:0000313" key="1">
    <source>
        <dbReference type="EMBL" id="GIJ90607.1"/>
    </source>
</evidence>
<proteinExistence type="predicted"/>
<protein>
    <submittedName>
        <fullName evidence="1">Uncharacterized protein</fullName>
    </submittedName>
</protein>
<comment type="caution">
    <text evidence="1">The sequence shown here is derived from an EMBL/GenBank/DDBJ whole genome shotgun (WGS) entry which is preliminary data.</text>
</comment>
<name>A0A9P3EYK9_9EURO</name>
<organism evidence="1 2">
    <name type="scientific">Aspergillus pseudoviridinutans</name>
    <dbReference type="NCBI Taxonomy" id="1517512"/>
    <lineage>
        <taxon>Eukaryota</taxon>
        <taxon>Fungi</taxon>
        <taxon>Dikarya</taxon>
        <taxon>Ascomycota</taxon>
        <taxon>Pezizomycotina</taxon>
        <taxon>Eurotiomycetes</taxon>
        <taxon>Eurotiomycetidae</taxon>
        <taxon>Eurotiales</taxon>
        <taxon>Aspergillaceae</taxon>
        <taxon>Aspergillus</taxon>
        <taxon>Aspergillus subgen. Fumigati</taxon>
    </lineage>
</organism>
<keyword evidence="2" id="KW-1185">Reference proteome</keyword>
<dbReference type="RefSeq" id="XP_043161353.1">
    <property type="nucleotide sequence ID" value="XM_043305418.1"/>
</dbReference>
<accession>A0A9P3EYK9</accession>
<dbReference type="EMBL" id="BHVY01000007">
    <property type="protein sequence ID" value="GIJ90607.1"/>
    <property type="molecule type" value="Genomic_DNA"/>
</dbReference>
<evidence type="ECO:0000313" key="2">
    <source>
        <dbReference type="Proteomes" id="UP001043456"/>
    </source>
</evidence>
<sequence length="207" mass="24288">MAIYGLTKSLVNDENDPKIMVWTKLQVPCGEGLDTMSYELGSQDRQGRLAVFLTDSNWMNGAIVKGSFPIRTSRWDNLEPGDEQLVYLKELGMLFSYWNYPEVWQSFCDSYNGIRDVLLQFDNWYTANRGPSDLVGEWKKFNQLELKRIVEKGKASAQYLKESRKPVPSFWGWWWTLKWQELFTYFPGNLLYQFGTIKLNQTCMNLQ</sequence>
<dbReference type="GeneID" id="67008178"/>
<dbReference type="OrthoDB" id="4467385at2759"/>
<reference evidence="1 2" key="1">
    <citation type="submission" date="2018-10" db="EMBL/GenBank/DDBJ databases">
        <title>Pan-genome distribution and transcriptional activeness of fungal secondary metabolism genes in Aspergillus section Fumigati.</title>
        <authorList>
            <person name="Takahashi H."/>
            <person name="Umemura M."/>
            <person name="Ninomiya A."/>
            <person name="Kusuya Y."/>
            <person name="Urayama S."/>
            <person name="Shimizu M."/>
            <person name="Watanabe A."/>
            <person name="Kamei K."/>
            <person name="Yaguchi T."/>
            <person name="Hagiwara D."/>
        </authorList>
    </citation>
    <scope>NUCLEOTIDE SEQUENCE [LARGE SCALE GENOMIC DNA]</scope>
    <source>
        <strain evidence="1 2">IFM 55266</strain>
    </source>
</reference>